<name>A0A323UY44_RHOPL</name>
<gene>
    <name evidence="2" type="ORF">DNX69_07370</name>
</gene>
<dbReference type="OrthoDB" id="565387at2"/>
<dbReference type="Gene3D" id="3.30.420.10">
    <property type="entry name" value="Ribonuclease H-like superfamily/Ribonuclease H"/>
    <property type="match status" value="1"/>
</dbReference>
<dbReference type="InterPro" id="IPR038717">
    <property type="entry name" value="Tc1-like_DDE_dom"/>
</dbReference>
<feature type="domain" description="Tc1-like transposase DDE" evidence="1">
    <location>
        <begin position="17"/>
        <end position="102"/>
    </location>
</feature>
<accession>A0A323UY44</accession>
<dbReference type="RefSeq" id="WP_110785363.1">
    <property type="nucleotide sequence ID" value="NZ_QKQS01000012.1"/>
</dbReference>
<evidence type="ECO:0000313" key="2">
    <source>
        <dbReference type="EMBL" id="PZA12708.1"/>
    </source>
</evidence>
<evidence type="ECO:0000313" key="3">
    <source>
        <dbReference type="Proteomes" id="UP000248134"/>
    </source>
</evidence>
<evidence type="ECO:0000259" key="1">
    <source>
        <dbReference type="Pfam" id="PF13358"/>
    </source>
</evidence>
<organism evidence="2 3">
    <name type="scientific">Rhodopseudomonas palustris</name>
    <dbReference type="NCBI Taxonomy" id="1076"/>
    <lineage>
        <taxon>Bacteria</taxon>
        <taxon>Pseudomonadati</taxon>
        <taxon>Pseudomonadota</taxon>
        <taxon>Alphaproteobacteria</taxon>
        <taxon>Hyphomicrobiales</taxon>
        <taxon>Nitrobacteraceae</taxon>
        <taxon>Rhodopseudomonas</taxon>
    </lineage>
</organism>
<sequence length="159" mass="17312">MVCRPRWRAFAGGHRKARCRVAVPHGQWKPITFVGGLTLGGIVAPMLLDGPMNGECSRTWIEPMLAPTLEPSDVVMMDNLPGHKVIGVRQAIEQRGAALLYLRLTRPISTRSKTASPSSRRSSARMHRGLIEADTAGAISQFTPTECANFFAHASYGSN</sequence>
<reference evidence="2 3" key="1">
    <citation type="submission" date="2018-06" db="EMBL/GenBank/DDBJ databases">
        <title>Draft Whole-Genome Sequence of the purple photosynthetic bacterium Rhodospeudomonas palustris XCP.</title>
        <authorList>
            <person name="Rayyan A."/>
            <person name="Meyer T.E."/>
            <person name="Kyndt J.A."/>
        </authorList>
    </citation>
    <scope>NUCLEOTIDE SEQUENCE [LARGE SCALE GENOMIC DNA]</scope>
    <source>
        <strain evidence="2 3">XCP</strain>
    </source>
</reference>
<proteinExistence type="predicted"/>
<dbReference type="Proteomes" id="UP000248134">
    <property type="component" value="Unassembled WGS sequence"/>
</dbReference>
<dbReference type="InterPro" id="IPR036397">
    <property type="entry name" value="RNaseH_sf"/>
</dbReference>
<protein>
    <recommendedName>
        <fullName evidence="1">Tc1-like transposase DDE domain-containing protein</fullName>
    </recommendedName>
</protein>
<dbReference type="Pfam" id="PF13358">
    <property type="entry name" value="DDE_3"/>
    <property type="match status" value="1"/>
</dbReference>
<comment type="caution">
    <text evidence="2">The sequence shown here is derived from an EMBL/GenBank/DDBJ whole genome shotgun (WGS) entry which is preliminary data.</text>
</comment>
<dbReference type="AlphaFoldDB" id="A0A323UY44"/>
<dbReference type="GO" id="GO:0003676">
    <property type="term" value="F:nucleic acid binding"/>
    <property type="evidence" value="ECO:0007669"/>
    <property type="project" value="InterPro"/>
</dbReference>
<dbReference type="EMBL" id="QKQS01000012">
    <property type="protein sequence ID" value="PZA12708.1"/>
    <property type="molecule type" value="Genomic_DNA"/>
</dbReference>